<proteinExistence type="predicted"/>
<dbReference type="SMART" id="SM00901">
    <property type="entry name" value="FRG"/>
    <property type="match status" value="1"/>
</dbReference>
<dbReference type="RefSeq" id="WP_338052380.1">
    <property type="nucleotide sequence ID" value="NZ_JARGYD010000007.1"/>
</dbReference>
<dbReference type="Pfam" id="PF08867">
    <property type="entry name" value="FRG"/>
    <property type="match status" value="1"/>
</dbReference>
<reference evidence="3" key="1">
    <citation type="journal article" date="2019" name="Int. J. Syst. Evol. Microbiol.">
        <title>The Global Catalogue of Microorganisms (GCM) 10K type strain sequencing project: providing services to taxonomists for standard genome sequencing and annotation.</title>
        <authorList>
            <consortium name="The Broad Institute Genomics Platform"/>
            <consortium name="The Broad Institute Genome Sequencing Center for Infectious Disease"/>
            <person name="Wu L."/>
            <person name="Ma J."/>
        </authorList>
    </citation>
    <scope>NUCLEOTIDE SEQUENCE [LARGE SCALE GENOMIC DNA]</scope>
    <source>
        <strain evidence="3">KCTC 52366</strain>
    </source>
</reference>
<dbReference type="EMBL" id="JBHRTB010000010">
    <property type="protein sequence ID" value="MFC3142398.1"/>
    <property type="molecule type" value="Genomic_DNA"/>
</dbReference>
<gene>
    <name evidence="2" type="ORF">ACFOGP_06740</name>
</gene>
<evidence type="ECO:0000259" key="1">
    <source>
        <dbReference type="SMART" id="SM00901"/>
    </source>
</evidence>
<accession>A0ABV7GLD3</accession>
<evidence type="ECO:0000313" key="3">
    <source>
        <dbReference type="Proteomes" id="UP001595632"/>
    </source>
</evidence>
<feature type="domain" description="FRG" evidence="1">
    <location>
        <begin position="42"/>
        <end position="144"/>
    </location>
</feature>
<protein>
    <submittedName>
        <fullName evidence="2">FRG domain-containing protein</fullName>
    </submittedName>
</protein>
<comment type="caution">
    <text evidence="2">The sequence shown here is derived from an EMBL/GenBank/DDBJ whole genome shotgun (WGS) entry which is preliminary data.</text>
</comment>
<evidence type="ECO:0000313" key="2">
    <source>
        <dbReference type="EMBL" id="MFC3142398.1"/>
    </source>
</evidence>
<keyword evidence="3" id="KW-1185">Reference proteome</keyword>
<dbReference type="InterPro" id="IPR014966">
    <property type="entry name" value="FRG-dom"/>
</dbReference>
<sequence>MLVSIAHVRFASVSKQRVKGLGNMEVWYCSNLSELNSTIEALPPGLLYRGQTKEYLREDGGPNLRSSIERHGCVPDRMLKWWQYSRFILGTFVKSFDLESDLATDQAILQHYGWRSFFLDATSSPKVASWFAGHKYKSKTAMELVEDCWEDPVFAIREEAWYEPAGQQDACMYVIGKKGLRRNNIEAVDLVEIATEAGSHRCSAQSAFMVGPLNGNLPDDCIIAKIFAPTSVFREHASQGASLTQEDLFPPLSSDPFLAALSSVPWVKKYIGEEKLGIDFFERGLGLPEYNVRSMKRNGPEVCFYRRFWIADTLAANSVFSETTFYLSGETLFHGAAGSLTEFPKISELLKNVTSLALELDGLIAYPYARGGSFAKGIYLERQENGSILLTELVLGQHGLRPAEFGITRGLYYMPNEEGTWEHISHPEECDCGHEAHHKHHLVVASHFENSLANAEFTEVRDRIFASDGVVATSDPVVIDLMQQVDMVRSKV</sequence>
<name>A0ABV7GLD3_9RHOB</name>
<organism evidence="2 3">
    <name type="scientific">Psychromarinibacter halotolerans</name>
    <dbReference type="NCBI Taxonomy" id="1775175"/>
    <lineage>
        <taxon>Bacteria</taxon>
        <taxon>Pseudomonadati</taxon>
        <taxon>Pseudomonadota</taxon>
        <taxon>Alphaproteobacteria</taxon>
        <taxon>Rhodobacterales</taxon>
        <taxon>Paracoccaceae</taxon>
        <taxon>Psychromarinibacter</taxon>
    </lineage>
</organism>
<dbReference type="Proteomes" id="UP001595632">
    <property type="component" value="Unassembled WGS sequence"/>
</dbReference>